<evidence type="ECO:0008006" key="6">
    <source>
        <dbReference type="Google" id="ProtNLM"/>
    </source>
</evidence>
<organism evidence="4 5">
    <name type="scientific">Aphanomyces euteiches</name>
    <dbReference type="NCBI Taxonomy" id="100861"/>
    <lineage>
        <taxon>Eukaryota</taxon>
        <taxon>Sar</taxon>
        <taxon>Stramenopiles</taxon>
        <taxon>Oomycota</taxon>
        <taxon>Saprolegniomycetes</taxon>
        <taxon>Saprolegniales</taxon>
        <taxon>Verrucalvaceae</taxon>
        <taxon>Aphanomyces</taxon>
    </lineage>
</organism>
<feature type="compositionally biased region" description="Basic residues" evidence="1">
    <location>
        <begin position="620"/>
        <end position="631"/>
    </location>
</feature>
<feature type="transmembrane region" description="Helical" evidence="2">
    <location>
        <begin position="346"/>
        <end position="365"/>
    </location>
</feature>
<keyword evidence="2" id="KW-0472">Membrane</keyword>
<accession>A0A6G0WT60</accession>
<feature type="region of interest" description="Disordered" evidence="1">
    <location>
        <begin position="609"/>
        <end position="641"/>
    </location>
</feature>
<comment type="caution">
    <text evidence="4">The sequence shown here is derived from an EMBL/GenBank/DDBJ whole genome shotgun (WGS) entry which is preliminary data.</text>
</comment>
<gene>
    <name evidence="4" type="ORF">Ae201684_012063</name>
</gene>
<feature type="compositionally biased region" description="Low complexity" evidence="1">
    <location>
        <begin position="158"/>
        <end position="167"/>
    </location>
</feature>
<evidence type="ECO:0000256" key="3">
    <source>
        <dbReference type="SAM" id="SignalP"/>
    </source>
</evidence>
<feature type="compositionally biased region" description="Basic and acidic residues" evidence="1">
    <location>
        <begin position="632"/>
        <end position="641"/>
    </location>
</feature>
<feature type="transmembrane region" description="Helical" evidence="2">
    <location>
        <begin position="484"/>
        <end position="517"/>
    </location>
</feature>
<feature type="compositionally biased region" description="Basic and acidic residues" evidence="1">
    <location>
        <begin position="609"/>
        <end position="619"/>
    </location>
</feature>
<feature type="transmembrane region" description="Helical" evidence="2">
    <location>
        <begin position="529"/>
        <end position="552"/>
    </location>
</feature>
<evidence type="ECO:0000313" key="4">
    <source>
        <dbReference type="EMBL" id="KAF0730644.1"/>
    </source>
</evidence>
<feature type="compositionally biased region" description="Low complexity" evidence="1">
    <location>
        <begin position="86"/>
        <end position="145"/>
    </location>
</feature>
<feature type="region of interest" description="Disordered" evidence="1">
    <location>
        <begin position="85"/>
        <end position="198"/>
    </location>
</feature>
<dbReference type="VEuPathDB" id="FungiDB:AeMF1_013130"/>
<keyword evidence="5" id="KW-1185">Reference proteome</keyword>
<keyword evidence="2" id="KW-0812">Transmembrane</keyword>
<evidence type="ECO:0000256" key="2">
    <source>
        <dbReference type="SAM" id="Phobius"/>
    </source>
</evidence>
<feature type="transmembrane region" description="Helical" evidence="2">
    <location>
        <begin position="564"/>
        <end position="595"/>
    </location>
</feature>
<feature type="chain" id="PRO_5026161595" description="TRP C-terminal domain-containing protein" evidence="3">
    <location>
        <begin position="26"/>
        <end position="641"/>
    </location>
</feature>
<feature type="compositionally biased region" description="Polar residues" evidence="1">
    <location>
        <begin position="175"/>
        <end position="190"/>
    </location>
</feature>
<keyword evidence="2" id="KW-1133">Transmembrane helix</keyword>
<feature type="signal peptide" evidence="3">
    <location>
        <begin position="1"/>
        <end position="25"/>
    </location>
</feature>
<name>A0A6G0WT60_9STRA</name>
<dbReference type="AlphaFoldDB" id="A0A6G0WT60"/>
<dbReference type="Proteomes" id="UP000481153">
    <property type="component" value="Unassembled WGS sequence"/>
</dbReference>
<dbReference type="EMBL" id="VJMJ01000153">
    <property type="protein sequence ID" value="KAF0730644.1"/>
    <property type="molecule type" value="Genomic_DNA"/>
</dbReference>
<protein>
    <recommendedName>
        <fullName evidence="6">TRP C-terminal domain-containing protein</fullName>
    </recommendedName>
</protein>
<feature type="transmembrane region" description="Helical" evidence="2">
    <location>
        <begin position="385"/>
        <end position="405"/>
    </location>
</feature>
<evidence type="ECO:0000256" key="1">
    <source>
        <dbReference type="SAM" id="MobiDB-lite"/>
    </source>
</evidence>
<proteinExistence type="predicted"/>
<sequence length="641" mass="68807">MSSYRQGVIALFLICQLSCHGASYAVHSILILDDANATTTTTAPLPPATSRFVTTRMPTMTPGLKTTSLPTTIPSVTPTAMLILDTPSPTTSPETTPTPTTTQRPTPTANFFPLQTTTQTVTTTVLPTPTTSYLPSPLPTTSWSPPLTPSPPAPTRPPSTSAQETTLPPTPTTTFVQSSSSPNAYQSNPTDLPMSSPLNLGNWPSAKLKAADISSTSSSLSSSQLSTTDTVFQNLPTALISVGLVPLIAFYIGLWVPAMTGAPWLLPNTVWAIQTVAAISCANFGSAGHVVPTSLLHSTDGLSWLLFLVPGDTSNRTLYLGRNLLVHEFTGVESFALRRALDEQHLFGRCWLGIAVIVGILVVFYTVTWAIARYTEGTGPAMATILHRLCILLALVATLAAFPLSMTATFEIRQDSHTIGNPHASAILAGLTLVGLIIGVFGLGVRLYAYHQDEFEAAKATTTWLPWIYGCVGYPKRLWALAPLVLQIVCGALVGGLSSLAVGFIIVVFHATFIAVILVPKLYSTDRQAYIIAAVESVVAFAWLCASIGAAFQGQDANGLGYTVVSILLVAIAGVVAYQVMLVWSACASYTPAALAEAHLRRRRRQQRHEAAAAEAAERRQRRRDRRRRREERRQEVQAMV</sequence>
<reference evidence="4 5" key="1">
    <citation type="submission" date="2019-07" db="EMBL/GenBank/DDBJ databases">
        <title>Genomics analysis of Aphanomyces spp. identifies a new class of oomycete effector associated with host adaptation.</title>
        <authorList>
            <person name="Gaulin E."/>
        </authorList>
    </citation>
    <scope>NUCLEOTIDE SEQUENCE [LARGE SCALE GENOMIC DNA]</scope>
    <source>
        <strain evidence="4 5">ATCC 201684</strain>
    </source>
</reference>
<keyword evidence="3" id="KW-0732">Signal</keyword>
<feature type="transmembrane region" description="Helical" evidence="2">
    <location>
        <begin position="235"/>
        <end position="256"/>
    </location>
</feature>
<feature type="compositionally biased region" description="Pro residues" evidence="1">
    <location>
        <begin position="146"/>
        <end position="157"/>
    </location>
</feature>
<evidence type="ECO:0000313" key="5">
    <source>
        <dbReference type="Proteomes" id="UP000481153"/>
    </source>
</evidence>
<feature type="transmembrane region" description="Helical" evidence="2">
    <location>
        <begin position="426"/>
        <end position="449"/>
    </location>
</feature>